<feature type="transmembrane region" description="Helical" evidence="1">
    <location>
        <begin position="122"/>
        <end position="142"/>
    </location>
</feature>
<feature type="transmembrane region" description="Helical" evidence="1">
    <location>
        <begin position="47"/>
        <end position="65"/>
    </location>
</feature>
<comment type="caution">
    <text evidence="3">The sequence shown here is derived from an EMBL/GenBank/DDBJ whole genome shotgun (WGS) entry which is preliminary data.</text>
</comment>
<name>A0AB74CW63_ENTFC</name>
<dbReference type="PANTHER" id="PTHR40448">
    <property type="entry name" value="TWO-COMPONENT SENSOR HISTIDINE KINASE"/>
    <property type="match status" value="1"/>
</dbReference>
<feature type="transmembrane region" description="Helical" evidence="1">
    <location>
        <begin position="163"/>
        <end position="185"/>
    </location>
</feature>
<dbReference type="GO" id="GO:0042802">
    <property type="term" value="F:identical protein binding"/>
    <property type="evidence" value="ECO:0007669"/>
    <property type="project" value="TreeGrafter"/>
</dbReference>
<reference evidence="3 4" key="1">
    <citation type="submission" date="2018-10" db="EMBL/GenBank/DDBJ databases">
        <title>Genotypes and phenotypes of Enterococci isolated from broiler chickens.</title>
        <authorList>
            <person name="Muhammad A.R."/>
            <person name="Diarra M.S."/>
        </authorList>
    </citation>
    <scope>NUCLEOTIDE SEQUENCE [LARGE SCALE GENOMIC DNA]</scope>
    <source>
        <strain evidence="3 4">P5 C A 35</strain>
    </source>
</reference>
<evidence type="ECO:0000256" key="1">
    <source>
        <dbReference type="SAM" id="Phobius"/>
    </source>
</evidence>
<dbReference type="RefSeq" id="WP_123838141.1">
    <property type="nucleotide sequence ID" value="NZ_RKNG01000013.1"/>
</dbReference>
<dbReference type="Pfam" id="PF14501">
    <property type="entry name" value="HATPase_c_5"/>
    <property type="match status" value="1"/>
</dbReference>
<dbReference type="EMBL" id="RKNM01000008">
    <property type="protein sequence ID" value="ROX56044.1"/>
    <property type="molecule type" value="Genomic_DNA"/>
</dbReference>
<dbReference type="PANTHER" id="PTHR40448:SF1">
    <property type="entry name" value="TWO-COMPONENT SENSOR HISTIDINE KINASE"/>
    <property type="match status" value="1"/>
</dbReference>
<feature type="transmembrane region" description="Helical" evidence="1">
    <location>
        <begin position="95"/>
        <end position="116"/>
    </location>
</feature>
<dbReference type="InterPro" id="IPR036890">
    <property type="entry name" value="HATPase_C_sf"/>
</dbReference>
<accession>A0AB74CW63</accession>
<dbReference type="InterPro" id="IPR032834">
    <property type="entry name" value="NatK-like_C"/>
</dbReference>
<gene>
    <name evidence="3" type="ORF">EGW36_07925</name>
</gene>
<feature type="transmembrane region" description="Helical" evidence="1">
    <location>
        <begin position="21"/>
        <end position="42"/>
    </location>
</feature>
<dbReference type="Proteomes" id="UP000281752">
    <property type="component" value="Unassembled WGS sequence"/>
</dbReference>
<keyword evidence="1" id="KW-1133">Transmembrane helix</keyword>
<evidence type="ECO:0000313" key="3">
    <source>
        <dbReference type="EMBL" id="ROX56044.1"/>
    </source>
</evidence>
<protein>
    <submittedName>
        <fullName evidence="3">GHKL domain-containing protein</fullName>
    </submittedName>
</protein>
<feature type="domain" description="Sensor histidine kinase NatK-like C-terminal" evidence="2">
    <location>
        <begin position="328"/>
        <end position="427"/>
    </location>
</feature>
<evidence type="ECO:0000313" key="4">
    <source>
        <dbReference type="Proteomes" id="UP000281752"/>
    </source>
</evidence>
<dbReference type="Gene3D" id="3.30.565.10">
    <property type="entry name" value="Histidine kinase-like ATPase, C-terminal domain"/>
    <property type="match status" value="1"/>
</dbReference>
<keyword evidence="1" id="KW-0472">Membrane</keyword>
<sequence length="437" mass="50321">MQAPIKKICVHDETKQWRNKMFATVTLYLTFTLILDLGIYLFFSKQLLVKISFGCLALMALIIFLPIPKVSFPYLVGLLLMLLFYSTTKNLFISCLISNLFFAITGFSFFLVFDLVNYLGRVHLGTASILALLVAYLFYLLVKSIDKRTKFLNLLFTYPTEHYFGCMCILLSWIVIFLVLGSVHFRSSDYLLLSLLSIVISFFSLLFSIMLISFQVKERQHQESLQLYQINEEYYHHLEEFKHDYKSLLFSLKSTIQENKKETLKFLEILENYSAAILEEPQKQQLTKILSPVVRGVFLEFLEKAESEKIPIQVVIPAEVKTIPIDLVVFIRCLSIFISNAFDHRVADQSPITINLLEEKEGLRFSIANKANPTNLTLAEMVQRGRTSKKNGGLGLYSAKKMLDAYENAELKIDFSKQNHCFFVEMYLAAKNSESVC</sequence>
<proteinExistence type="predicted"/>
<feature type="transmembrane region" description="Helical" evidence="1">
    <location>
        <begin position="191"/>
        <end position="214"/>
    </location>
</feature>
<dbReference type="SUPFAM" id="SSF55874">
    <property type="entry name" value="ATPase domain of HSP90 chaperone/DNA topoisomerase II/histidine kinase"/>
    <property type="match status" value="1"/>
</dbReference>
<keyword evidence="1" id="KW-0812">Transmembrane</keyword>
<evidence type="ECO:0000259" key="2">
    <source>
        <dbReference type="Pfam" id="PF14501"/>
    </source>
</evidence>
<organism evidence="3 4">
    <name type="scientific">Enterococcus faecium</name>
    <name type="common">Streptococcus faecium</name>
    <dbReference type="NCBI Taxonomy" id="1352"/>
    <lineage>
        <taxon>Bacteria</taxon>
        <taxon>Bacillati</taxon>
        <taxon>Bacillota</taxon>
        <taxon>Bacilli</taxon>
        <taxon>Lactobacillales</taxon>
        <taxon>Enterococcaceae</taxon>
        <taxon>Enterococcus</taxon>
    </lineage>
</organism>
<dbReference type="AlphaFoldDB" id="A0AB74CW63"/>